<comment type="caution">
    <text evidence="3">The sequence shown here is derived from an EMBL/GenBank/DDBJ whole genome shotgun (WGS) entry which is preliminary data.</text>
</comment>
<feature type="region of interest" description="Disordered" evidence="1">
    <location>
        <begin position="541"/>
        <end position="633"/>
    </location>
</feature>
<accession>A0AAV9NE57</accession>
<dbReference type="EMBL" id="JAVRRD010000011">
    <property type="protein sequence ID" value="KAK5053949.1"/>
    <property type="molecule type" value="Genomic_DNA"/>
</dbReference>
<feature type="region of interest" description="Disordered" evidence="1">
    <location>
        <begin position="831"/>
        <end position="864"/>
    </location>
</feature>
<dbReference type="GO" id="GO:0006270">
    <property type="term" value="P:DNA replication initiation"/>
    <property type="evidence" value="ECO:0007669"/>
    <property type="project" value="InterPro"/>
</dbReference>
<feature type="compositionally biased region" description="Basic residues" evidence="1">
    <location>
        <begin position="175"/>
        <end position="186"/>
    </location>
</feature>
<feature type="region of interest" description="Disordered" evidence="1">
    <location>
        <begin position="741"/>
        <end position="761"/>
    </location>
</feature>
<evidence type="ECO:0000313" key="4">
    <source>
        <dbReference type="Proteomes" id="UP001358417"/>
    </source>
</evidence>
<reference evidence="3 4" key="1">
    <citation type="submission" date="2023-08" db="EMBL/GenBank/DDBJ databases">
        <title>Black Yeasts Isolated from many extreme environments.</title>
        <authorList>
            <person name="Coleine C."/>
            <person name="Stajich J.E."/>
            <person name="Selbmann L."/>
        </authorList>
    </citation>
    <scope>NUCLEOTIDE SEQUENCE [LARGE SCALE GENOMIC DNA]</scope>
    <source>
        <strain evidence="3 4">CCFEE 5792</strain>
    </source>
</reference>
<dbReference type="PANTHER" id="PTHR28067">
    <property type="entry name" value="DNA REPLICATION REGULATOR SLD3"/>
    <property type="match status" value="1"/>
</dbReference>
<dbReference type="InterPro" id="IPR013948">
    <property type="entry name" value="DNA_replication_reg_Sld3_C"/>
</dbReference>
<dbReference type="PANTHER" id="PTHR28067:SF1">
    <property type="entry name" value="DNA REPLICATION REGULATOR SLD3"/>
    <property type="match status" value="1"/>
</dbReference>
<sequence length="981" mass="108402">MPTSGNNISPPNLETSINDKKRKYEDVGDYAADVLLPDTFTASLRSKSQIVTFTPVTLVARACLPLAWLNTSAPPSGSSPFVFEATIQSVQEWEQRVLLARCLPYGGLHAIERVGNETFVSCPLHHWVSEEWCKNAAIGIVPDVDPNLLSNPRPASSHARTWSASSVNALPTPKSPKRPKNKRGALARKSILMPKDLVSHDLTSEMSSSPSLLPQQLPTSEIPLQSLPITPVPQIKPENPFEAAIPLQMENVPPVTIAEALISTPLDEEISYERLRNQYLDHLYTSKTSLAFYVKGPLSRARAHVRTAKDSAASIIELTNHYRESVLPTTKIDLKYKESLSKVVNAISTDEGNEEPQKKKSGKKRSKLGKDSLWPDEKDFIRKWWGGREVKAGLPSASGHEEELRKWTAELRTRETKMQLLLILEVMLLEMASARLSETPTPLDPEFKLESVEVDPNSIIAKTPSKATKKKRDLPSELDTMVDRLCIWHTLSFEDFAGDTKKEASSKAKTNDTLRDFCKDVLVPFYSVKLPDQIKSLSRKLGGSGISPQRPKLHARSSQLSRSKSVSGSATRAFPGKPVAKRTLERVLSEDQTNRHASPPILSRASTGPMKPIIPSLKRERSERPDSRNGMLSRAVSFSNREVDLVADSRAHEVKRRKLDRLAEQKRELDAAIAALKKPNRGTVAGAFMDEIEQRKAQVTSQSVQIAATPRTRRIRDQEPFEPELPLMPSTMTVRSQETMIPSSSIKPRFGIPSSSHIPRSSAMKRAVLTAIHETPSRGLERKTSNPLALCQHPQSSETGDQVDGTMGIIAATPAQSRIQSRPGRFELLNSSKDRLTPHPSSDLNLPSSRTQSPGRSGPHMSRSLRPVLFTPIRRSEVRIEDAFRDAPEIPAQAGKMMDRVMGGRGVEADLGLDIDMTLGLDRKAGARLSSSSQDDQSESPLVASRVDEHGGGSVPKPNQIPILDSDDIYAQLGWDDDFDI</sequence>
<dbReference type="GO" id="GO:0031261">
    <property type="term" value="C:DNA replication preinitiation complex"/>
    <property type="evidence" value="ECO:0007669"/>
    <property type="project" value="TreeGrafter"/>
</dbReference>
<evidence type="ECO:0000259" key="2">
    <source>
        <dbReference type="Pfam" id="PF08639"/>
    </source>
</evidence>
<proteinExistence type="predicted"/>
<evidence type="ECO:0000313" key="3">
    <source>
        <dbReference type="EMBL" id="KAK5053949.1"/>
    </source>
</evidence>
<dbReference type="InterPro" id="IPR042511">
    <property type="entry name" value="Sld3"/>
</dbReference>
<feature type="compositionally biased region" description="Basic and acidic residues" evidence="1">
    <location>
        <begin position="617"/>
        <end position="627"/>
    </location>
</feature>
<dbReference type="Proteomes" id="UP001358417">
    <property type="component" value="Unassembled WGS sequence"/>
</dbReference>
<name>A0AAV9NE57_9EURO</name>
<dbReference type="AlphaFoldDB" id="A0AAV9NE57"/>
<feature type="compositionally biased region" description="Polar residues" evidence="1">
    <location>
        <begin position="839"/>
        <end position="855"/>
    </location>
</feature>
<feature type="region of interest" description="Disordered" evidence="1">
    <location>
        <begin position="347"/>
        <end position="371"/>
    </location>
</feature>
<keyword evidence="4" id="KW-1185">Reference proteome</keyword>
<feature type="compositionally biased region" description="Basic and acidic residues" evidence="1">
    <location>
        <begin position="582"/>
        <end position="594"/>
    </location>
</feature>
<feature type="compositionally biased region" description="Polar residues" evidence="1">
    <location>
        <begin position="151"/>
        <end position="169"/>
    </location>
</feature>
<protein>
    <recommendedName>
        <fullName evidence="2">DNA replication regulator Sld3 C-terminal domain-containing protein</fullName>
    </recommendedName>
</protein>
<dbReference type="Pfam" id="PF08639">
    <property type="entry name" value="Sld3_STD"/>
    <property type="match status" value="1"/>
</dbReference>
<gene>
    <name evidence="3" type="ORF">LTR84_001911</name>
</gene>
<feature type="region of interest" description="Disordered" evidence="1">
    <location>
        <begin position="151"/>
        <end position="186"/>
    </location>
</feature>
<dbReference type="RefSeq" id="XP_064707074.1">
    <property type="nucleotide sequence ID" value="XM_064845529.1"/>
</dbReference>
<feature type="compositionally biased region" description="Low complexity" evidence="1">
    <location>
        <begin position="557"/>
        <end position="569"/>
    </location>
</feature>
<evidence type="ECO:0000256" key="1">
    <source>
        <dbReference type="SAM" id="MobiDB-lite"/>
    </source>
</evidence>
<dbReference type="Gene3D" id="1.20.58.2130">
    <property type="match status" value="1"/>
</dbReference>
<organism evidence="3 4">
    <name type="scientific">Exophiala bonariae</name>
    <dbReference type="NCBI Taxonomy" id="1690606"/>
    <lineage>
        <taxon>Eukaryota</taxon>
        <taxon>Fungi</taxon>
        <taxon>Dikarya</taxon>
        <taxon>Ascomycota</taxon>
        <taxon>Pezizomycotina</taxon>
        <taxon>Eurotiomycetes</taxon>
        <taxon>Chaetothyriomycetidae</taxon>
        <taxon>Chaetothyriales</taxon>
        <taxon>Herpotrichiellaceae</taxon>
        <taxon>Exophiala</taxon>
    </lineage>
</organism>
<feature type="domain" description="DNA replication regulator Sld3 C-terminal" evidence="2">
    <location>
        <begin position="273"/>
        <end position="778"/>
    </location>
</feature>
<dbReference type="GeneID" id="89970127"/>
<feature type="region of interest" description="Disordered" evidence="1">
    <location>
        <begin position="926"/>
        <end position="962"/>
    </location>
</feature>